<keyword evidence="9 21" id="KW-0028">Amino-acid biosynthesis</keyword>
<evidence type="ECO:0000256" key="17">
    <source>
        <dbReference type="ARBA" id="ARBA00023285"/>
    </source>
</evidence>
<evidence type="ECO:0000256" key="2">
    <source>
        <dbReference type="ARBA" id="ARBA00001947"/>
    </source>
</evidence>
<keyword evidence="8 21" id="KW-0489">Methyltransferase</keyword>
<feature type="domain" description="B12-binding N-terminal" evidence="27">
    <location>
        <begin position="625"/>
        <end position="719"/>
    </location>
</feature>
<dbReference type="InterPro" id="IPR011822">
    <property type="entry name" value="MetH"/>
</dbReference>
<evidence type="ECO:0000256" key="10">
    <source>
        <dbReference type="ARBA" id="ARBA00022628"/>
    </source>
</evidence>
<dbReference type="RefSeq" id="WP_369084309.1">
    <property type="nucleotide sequence ID" value="NZ_JBFSHR010000010.1"/>
</dbReference>
<evidence type="ECO:0000313" key="29">
    <source>
        <dbReference type="Proteomes" id="UP001560267"/>
    </source>
</evidence>
<dbReference type="InterPro" id="IPR011005">
    <property type="entry name" value="Dihydropteroate_synth-like_sf"/>
</dbReference>
<comment type="domain">
    <text evidence="21">Modular enzyme with four functionally distinct domains. The isolated Hcy-binding domain catalyzes methyl transfer from free methylcobalamin to homocysteine. The Hcy-binding domain in association with the pterin-binding domain catalyzes the methylation of cob(I)alamin by methyltetrahydrofolate and the methylation of homocysteine. The B12-binding domain binds the cofactor. The AdoMet activation domain binds S-adenosyl-L-methionine. Under aerobic conditions cob(I)alamin can be converted to inactive cob(II)alamin. Reductive methylation by S-adenosyl-L-methionine and flavodoxin regenerates methylcobalamin.</text>
</comment>
<comment type="cofactor">
    <cofactor evidence="3 21">
        <name>methylcob(III)alamin</name>
        <dbReference type="ChEBI" id="CHEBI:28115"/>
    </cofactor>
</comment>
<dbReference type="Pfam" id="PF02310">
    <property type="entry name" value="B12-binding"/>
    <property type="match status" value="1"/>
</dbReference>
<evidence type="ECO:0000256" key="6">
    <source>
        <dbReference type="ARBA" id="ARBA00012032"/>
    </source>
</evidence>
<name>A0ABV3Y0K4_9ACTN</name>
<dbReference type="InterPro" id="IPR003759">
    <property type="entry name" value="Cbl-bd_cap"/>
</dbReference>
<keyword evidence="14" id="KW-0677">Repeat</keyword>
<evidence type="ECO:0000256" key="16">
    <source>
        <dbReference type="ARBA" id="ARBA00023167"/>
    </source>
</evidence>
<dbReference type="InterPro" id="IPR037010">
    <property type="entry name" value="VitB12-dep_Met_synth_activ_sf"/>
</dbReference>
<evidence type="ECO:0000256" key="19">
    <source>
        <dbReference type="ARBA" id="ARBA00031040"/>
    </source>
</evidence>
<dbReference type="Proteomes" id="UP001560267">
    <property type="component" value="Unassembled WGS sequence"/>
</dbReference>
<dbReference type="InterPro" id="IPR004223">
    <property type="entry name" value="VitB12-dep_Met_synth_activ_dom"/>
</dbReference>
<dbReference type="GO" id="GO:0008705">
    <property type="term" value="F:methionine synthase activity"/>
    <property type="evidence" value="ECO:0007669"/>
    <property type="project" value="UniProtKB-EC"/>
</dbReference>
<dbReference type="InterPro" id="IPR003726">
    <property type="entry name" value="HCY_dom"/>
</dbReference>
<dbReference type="SUPFAM" id="SSF51717">
    <property type="entry name" value="Dihydropteroate synthetase-like"/>
    <property type="match status" value="1"/>
</dbReference>
<comment type="catalytic activity">
    <reaction evidence="1 21">
        <text>(6S)-5-methyl-5,6,7,8-tetrahydrofolate + L-homocysteine = (6S)-5,6,7,8-tetrahydrofolate + L-methionine</text>
        <dbReference type="Rhea" id="RHEA:11172"/>
        <dbReference type="ChEBI" id="CHEBI:18608"/>
        <dbReference type="ChEBI" id="CHEBI:57453"/>
        <dbReference type="ChEBI" id="CHEBI:57844"/>
        <dbReference type="ChEBI" id="CHEBI:58199"/>
        <dbReference type="EC" id="2.1.1.13"/>
    </reaction>
</comment>
<evidence type="ECO:0000256" key="18">
    <source>
        <dbReference type="ARBA" id="ARBA00025552"/>
    </source>
</evidence>
<dbReference type="PROSITE" id="PS50974">
    <property type="entry name" value="ADOMET_ACTIVATION"/>
    <property type="match status" value="1"/>
</dbReference>
<dbReference type="Pfam" id="PF00809">
    <property type="entry name" value="Pterin_bind"/>
    <property type="match status" value="1"/>
</dbReference>
<dbReference type="NCBIfam" id="TIGR02082">
    <property type="entry name" value="metH"/>
    <property type="match status" value="1"/>
</dbReference>
<dbReference type="Gene3D" id="3.20.20.20">
    <property type="entry name" value="Dihydropteroate synthase-like"/>
    <property type="match status" value="1"/>
</dbReference>
<feature type="domain" description="AdoMet activation" evidence="25">
    <location>
        <begin position="870"/>
        <end position="1153"/>
    </location>
</feature>
<evidence type="ECO:0000259" key="24">
    <source>
        <dbReference type="PROSITE" id="PS50972"/>
    </source>
</evidence>
<dbReference type="EC" id="2.1.1.13" evidence="6 20"/>
<dbReference type="Gene3D" id="3.10.196.10">
    <property type="entry name" value="Vitamin B12-dependent methionine synthase, activation domain"/>
    <property type="match status" value="1"/>
</dbReference>
<comment type="pathway">
    <text evidence="4 21">Amino-acid biosynthesis; L-methionine biosynthesis via de novo pathway; L-methionine from L-homocysteine (MetH route): step 1/1.</text>
</comment>
<evidence type="ECO:0000256" key="15">
    <source>
        <dbReference type="ARBA" id="ARBA00022833"/>
    </source>
</evidence>
<dbReference type="InterPro" id="IPR036589">
    <property type="entry name" value="HCY_dom_sf"/>
</dbReference>
<dbReference type="PROSITE" id="PS51332">
    <property type="entry name" value="B12_BINDING"/>
    <property type="match status" value="1"/>
</dbReference>
<feature type="domain" description="Pterin-binding" evidence="24">
    <location>
        <begin position="336"/>
        <end position="599"/>
    </location>
</feature>
<feature type="binding site" evidence="22">
    <location>
        <position position="290"/>
    </location>
    <ligand>
        <name>Zn(2+)</name>
        <dbReference type="ChEBI" id="CHEBI:29105"/>
    </ligand>
</feature>
<keyword evidence="16 21" id="KW-0486">Methionine biosynthesis</keyword>
<keyword evidence="29" id="KW-1185">Reference proteome</keyword>
<dbReference type="InterPro" id="IPR036594">
    <property type="entry name" value="Meth_synthase_dom"/>
</dbReference>
<dbReference type="InterPro" id="IPR000489">
    <property type="entry name" value="Pterin-binding_dom"/>
</dbReference>
<evidence type="ECO:0000256" key="9">
    <source>
        <dbReference type="ARBA" id="ARBA00022605"/>
    </source>
</evidence>
<protein>
    <recommendedName>
        <fullName evidence="7 20">Methionine synthase</fullName>
        <ecNumber evidence="6 20">2.1.1.13</ecNumber>
    </recommendedName>
    <alternativeName>
        <fullName evidence="19 21">5-methyltetrahydrofolate--homocysteine methyltransferase</fullName>
    </alternativeName>
</protein>
<dbReference type="PROSITE" id="PS50972">
    <property type="entry name" value="PTERIN_BINDING"/>
    <property type="match status" value="1"/>
</dbReference>
<evidence type="ECO:0000256" key="11">
    <source>
        <dbReference type="ARBA" id="ARBA00022679"/>
    </source>
</evidence>
<dbReference type="Pfam" id="PF02965">
    <property type="entry name" value="Met_synt_B12"/>
    <property type="match status" value="1"/>
</dbReference>
<dbReference type="PANTHER" id="PTHR45833">
    <property type="entry name" value="METHIONINE SYNTHASE"/>
    <property type="match status" value="1"/>
</dbReference>
<keyword evidence="12 21" id="KW-0949">S-adenosyl-L-methionine</keyword>
<sequence length="1153" mass="127264">MLDYARFVQEQVVIFDGATGTNLQLKELTADDFGGEHLEGCNEILVRTRPEIIRELHASFLEVGVDVIETDTFGSLAPVLNEYGLAAEARELNETAARLAVGVAREYTTSSQPRYVAGSMGPGTKLPTLGQIEFQTLVDAYYDQASGLIAGGVDLLVIETVYDILSAKAAMLGARRAMKAEHRELPIQLQVTIELTGRMLPGTEIGAALTSLAALRPTVFGINCATGPTEMSEHLRYLAERSPVPISCLPNAGLPSVQDGRMHYDLTPEQLAASLKRFVLDFGVNVIGGCCGTTPAHLRAVVDACRDLQPQQRNPSFEPEVASLYSPVSLHQDTSLLNVGERTNANGSKRFREALLAHDFDTCIAMAQEQVRDGAHLIDVCVDYTGENGVQNMHELASRLATASTLPVMIDSTEAEVVEEALMHLGGRSILNSVNLEEGDAPNSRLDKFLTLAKLHGAAVVATCIDEDGQARTPEWKLKAATAIAKVATERYGLALSDIIFDPLVLPITTGMEESRLDGKATIEGIRLIHQAFPESQTIIGLSNISFGLNPAAREVLNSVFLEECRLSGLSMAILHPSKILPLSKIPEDIKNVCLDLIYDRRNSTYDPLSRLIELFESSESLRETGPALETLPVDARLYRRIVDGNRVGLEADLQEAIDNGSSPLAIVNEILLSAMAEVGDLFGSGQMQLPFVLSSAETMKQAVAFLEPLMDRTEKSNRGTIVLATVKGDVHDIGKNLVDIILTNNGFTVHNLGIKVAVNELIDKALETKADAIGMSGLLVKSTLVMRDNLLELNDRGLAHIPVILGGAALTRSFVERDLREVYEGRVFYGKDAFEGLDVLDRLVRISQGELVDDEFGRTIRASSVRRMRTELTDGATERTARSEQVDYNNPIYQPPFLGTEVIKGIPTEEIALYLNETALFRHQWGYRPHEGESDVEFKTRIRQQLAIELEHAQINQILIPQVVYGYFPCHSDQNNLIVLDPNDLNRELTRFHFPRQTQPPHLCIADFFRPKLSGEIDYVAFHVVTMGHRVSETAQQYFHENRYRDYLHLHGLGVEMTEALAELWHARIRDEWGFGNEDGPTLSGLFKQAYRGGRYSWGYPACPNLEDNERVVALLNASRIGVRVSENFQLEPEQTTTAIIAHHPMAKYFIA</sequence>
<keyword evidence="17 21" id="KW-0170">Cobalt</keyword>
<dbReference type="PROSITE" id="PS50970">
    <property type="entry name" value="HCY"/>
    <property type="match status" value="1"/>
</dbReference>
<keyword evidence="13 21" id="KW-0479">Metal-binding</keyword>
<dbReference type="InterPro" id="IPR006158">
    <property type="entry name" value="Cobalamin-bd"/>
</dbReference>
<gene>
    <name evidence="28" type="primary">metH</name>
    <name evidence="28" type="ORF">AB6A68_04480</name>
</gene>
<evidence type="ECO:0000256" key="21">
    <source>
        <dbReference type="PIRNR" id="PIRNR000381"/>
    </source>
</evidence>
<feature type="domain" description="B12-binding" evidence="26">
    <location>
        <begin position="719"/>
        <end position="855"/>
    </location>
</feature>
<comment type="cofactor">
    <cofactor evidence="2 21 22">
        <name>Zn(2+)</name>
        <dbReference type="ChEBI" id="CHEBI:29105"/>
    </cofactor>
</comment>
<comment type="caution">
    <text evidence="28">The sequence shown here is derived from an EMBL/GenBank/DDBJ whole genome shotgun (WGS) entry which is preliminary data.</text>
</comment>
<dbReference type="Pfam" id="PF02574">
    <property type="entry name" value="S-methyl_trans"/>
    <property type="match status" value="1"/>
</dbReference>
<proteinExistence type="inferred from homology"/>
<evidence type="ECO:0000256" key="20">
    <source>
        <dbReference type="NCBIfam" id="TIGR02082"/>
    </source>
</evidence>
<evidence type="ECO:0000256" key="5">
    <source>
        <dbReference type="ARBA" id="ARBA00010398"/>
    </source>
</evidence>
<dbReference type="InterPro" id="IPR050554">
    <property type="entry name" value="Met_Synthase/Corrinoid"/>
</dbReference>
<keyword evidence="11 21" id="KW-0808">Transferase</keyword>
<organism evidence="28 29">
    <name type="scientific">Ferrimicrobium acidiphilum</name>
    <dbReference type="NCBI Taxonomy" id="121039"/>
    <lineage>
        <taxon>Bacteria</taxon>
        <taxon>Bacillati</taxon>
        <taxon>Actinomycetota</taxon>
        <taxon>Acidimicrobiia</taxon>
        <taxon>Acidimicrobiales</taxon>
        <taxon>Acidimicrobiaceae</taxon>
        <taxon>Ferrimicrobium</taxon>
    </lineage>
</organism>
<evidence type="ECO:0000256" key="7">
    <source>
        <dbReference type="ARBA" id="ARBA00013998"/>
    </source>
</evidence>
<dbReference type="InterPro" id="IPR036724">
    <property type="entry name" value="Cobalamin-bd_sf"/>
</dbReference>
<comment type="similarity">
    <text evidence="5">Belongs to the vitamin-B12 dependent methionine synthase family.</text>
</comment>
<evidence type="ECO:0000256" key="3">
    <source>
        <dbReference type="ARBA" id="ARBA00001956"/>
    </source>
</evidence>
<evidence type="ECO:0000259" key="26">
    <source>
        <dbReference type="PROSITE" id="PS51332"/>
    </source>
</evidence>
<feature type="binding site" evidence="22">
    <location>
        <position position="224"/>
    </location>
    <ligand>
        <name>Zn(2+)</name>
        <dbReference type="ChEBI" id="CHEBI:29105"/>
    </ligand>
</feature>
<evidence type="ECO:0000313" key="28">
    <source>
        <dbReference type="EMBL" id="MEX6429091.1"/>
    </source>
</evidence>
<dbReference type="PIRSF" id="PIRSF000381">
    <property type="entry name" value="MetH"/>
    <property type="match status" value="1"/>
</dbReference>
<dbReference type="PROSITE" id="PS51337">
    <property type="entry name" value="B12_BINDING_NTER"/>
    <property type="match status" value="1"/>
</dbReference>
<dbReference type="Pfam" id="PF02607">
    <property type="entry name" value="B12-binding_2"/>
    <property type="match status" value="1"/>
</dbReference>
<dbReference type="SMART" id="SM01018">
    <property type="entry name" value="B12-binding_2"/>
    <property type="match status" value="1"/>
</dbReference>
<dbReference type="PANTHER" id="PTHR45833:SF1">
    <property type="entry name" value="METHIONINE SYNTHASE"/>
    <property type="match status" value="1"/>
</dbReference>
<evidence type="ECO:0000259" key="25">
    <source>
        <dbReference type="PROSITE" id="PS50974"/>
    </source>
</evidence>
<dbReference type="SUPFAM" id="SSF52242">
    <property type="entry name" value="Cobalamin (vitamin B12)-binding domain"/>
    <property type="match status" value="1"/>
</dbReference>
<dbReference type="SUPFAM" id="SSF56507">
    <property type="entry name" value="Methionine synthase activation domain-like"/>
    <property type="match status" value="1"/>
</dbReference>
<dbReference type="SUPFAM" id="SSF82282">
    <property type="entry name" value="Homocysteine S-methyltransferase"/>
    <property type="match status" value="1"/>
</dbReference>
<accession>A0ABV3Y0K4</accession>
<dbReference type="EMBL" id="JBFSHR010000010">
    <property type="protein sequence ID" value="MEX6429091.1"/>
    <property type="molecule type" value="Genomic_DNA"/>
</dbReference>
<dbReference type="Gene3D" id="1.10.1240.10">
    <property type="entry name" value="Methionine synthase domain"/>
    <property type="match status" value="1"/>
</dbReference>
<evidence type="ECO:0000256" key="12">
    <source>
        <dbReference type="ARBA" id="ARBA00022691"/>
    </source>
</evidence>
<keyword evidence="15 21" id="KW-0862">Zinc</keyword>
<evidence type="ECO:0000256" key="22">
    <source>
        <dbReference type="PROSITE-ProRule" id="PRU00333"/>
    </source>
</evidence>
<dbReference type="SUPFAM" id="SSF47644">
    <property type="entry name" value="Methionine synthase domain"/>
    <property type="match status" value="1"/>
</dbReference>
<reference evidence="28 29" key="1">
    <citation type="submission" date="2024-07" db="EMBL/GenBank/DDBJ databases">
        <title>Draft Genome Sequence of Ferrimicrobium acidiphilum Strain YE2023, Isolated from a Pulp of Bioleach Reactor.</title>
        <authorList>
            <person name="Elkina Y.A."/>
            <person name="Bulaeva A.G."/>
            <person name="Beletsky A.V."/>
            <person name="Mardanov A.V."/>
        </authorList>
    </citation>
    <scope>NUCLEOTIDE SEQUENCE [LARGE SCALE GENOMIC DNA]</scope>
    <source>
        <strain evidence="28 29">YE2023</strain>
    </source>
</reference>
<dbReference type="Gene3D" id="3.40.50.280">
    <property type="entry name" value="Cobalamin-binding domain"/>
    <property type="match status" value="1"/>
</dbReference>
<dbReference type="Gene3D" id="3.20.20.330">
    <property type="entry name" value="Homocysteine-binding-like domain"/>
    <property type="match status" value="1"/>
</dbReference>
<keyword evidence="10 21" id="KW-0846">Cobalamin</keyword>
<comment type="function">
    <text evidence="18 21">Catalyzes the transfer of a methyl group from methyl-cobalamin to homocysteine, yielding enzyme-bound cob(I)alamin and methionine. Subsequently, remethylates the cofactor using methyltetrahydrofolate.</text>
</comment>
<evidence type="ECO:0000259" key="27">
    <source>
        <dbReference type="PROSITE" id="PS51337"/>
    </source>
</evidence>
<evidence type="ECO:0000256" key="14">
    <source>
        <dbReference type="ARBA" id="ARBA00022737"/>
    </source>
</evidence>
<evidence type="ECO:0000256" key="4">
    <source>
        <dbReference type="ARBA" id="ARBA00005178"/>
    </source>
</evidence>
<evidence type="ECO:0000256" key="13">
    <source>
        <dbReference type="ARBA" id="ARBA00022723"/>
    </source>
</evidence>
<evidence type="ECO:0000256" key="8">
    <source>
        <dbReference type="ARBA" id="ARBA00022603"/>
    </source>
</evidence>
<evidence type="ECO:0000256" key="1">
    <source>
        <dbReference type="ARBA" id="ARBA00001700"/>
    </source>
</evidence>
<feature type="domain" description="Hcy-binding" evidence="23">
    <location>
        <begin position="1"/>
        <end position="305"/>
    </location>
</feature>
<feature type="binding site" evidence="22">
    <location>
        <position position="291"/>
    </location>
    <ligand>
        <name>Zn(2+)</name>
        <dbReference type="ChEBI" id="CHEBI:29105"/>
    </ligand>
</feature>
<dbReference type="GO" id="GO:0032259">
    <property type="term" value="P:methylation"/>
    <property type="evidence" value="ECO:0007669"/>
    <property type="project" value="UniProtKB-KW"/>
</dbReference>
<evidence type="ECO:0000259" key="23">
    <source>
        <dbReference type="PROSITE" id="PS50970"/>
    </source>
</evidence>